<dbReference type="EMBL" id="LAZR01004259">
    <property type="protein sequence ID" value="KKN10283.1"/>
    <property type="molecule type" value="Genomic_DNA"/>
</dbReference>
<organism evidence="1">
    <name type="scientific">marine sediment metagenome</name>
    <dbReference type="NCBI Taxonomy" id="412755"/>
    <lineage>
        <taxon>unclassified sequences</taxon>
        <taxon>metagenomes</taxon>
        <taxon>ecological metagenomes</taxon>
    </lineage>
</organism>
<name>A0A0F9QYT3_9ZZZZ</name>
<proteinExistence type="predicted"/>
<dbReference type="Pfam" id="PF24239">
    <property type="entry name" value="DUF7447"/>
    <property type="match status" value="1"/>
</dbReference>
<dbReference type="AlphaFoldDB" id="A0A0F9QYT3"/>
<sequence>MRHKSLTAGKLANRRAAKAAGRAYWFEPGAMRFFNTRIHGALIGGRYFVTSERMDERFPWKYTVRMFDERGFVEDVGEFQQYSTKDSAVTFARKLAKMEKDVPDNPVKGGFSKETIAKNIKLLVREGREQKQAVAIAYASARASWRRRNTRGAFPRYLRGKRC</sequence>
<accession>A0A0F9QYT3</accession>
<comment type="caution">
    <text evidence="1">The sequence shown here is derived from an EMBL/GenBank/DDBJ whole genome shotgun (WGS) entry which is preliminary data.</text>
</comment>
<gene>
    <name evidence="1" type="ORF">LCGC14_1038250</name>
</gene>
<evidence type="ECO:0000313" key="1">
    <source>
        <dbReference type="EMBL" id="KKN10283.1"/>
    </source>
</evidence>
<reference evidence="1" key="1">
    <citation type="journal article" date="2015" name="Nature">
        <title>Complex archaea that bridge the gap between prokaryotes and eukaryotes.</title>
        <authorList>
            <person name="Spang A."/>
            <person name="Saw J.H."/>
            <person name="Jorgensen S.L."/>
            <person name="Zaremba-Niedzwiedzka K."/>
            <person name="Martijn J."/>
            <person name="Lind A.E."/>
            <person name="van Eijk R."/>
            <person name="Schleper C."/>
            <person name="Guy L."/>
            <person name="Ettema T.J."/>
        </authorList>
    </citation>
    <scope>NUCLEOTIDE SEQUENCE</scope>
</reference>
<dbReference type="InterPro" id="IPR055870">
    <property type="entry name" value="DUF7447"/>
</dbReference>
<protein>
    <submittedName>
        <fullName evidence="1">Uncharacterized protein</fullName>
    </submittedName>
</protein>